<evidence type="ECO:0000313" key="2">
    <source>
        <dbReference type="Proteomes" id="UP000299102"/>
    </source>
</evidence>
<dbReference type="EMBL" id="BGZK01001857">
    <property type="protein sequence ID" value="GBP87402.1"/>
    <property type="molecule type" value="Genomic_DNA"/>
</dbReference>
<sequence length="94" mass="10275">MRSGAGGRGRGRGRQEAIMSLLSYYFNIPQSVSSYNFLNNSANVLQTGVFLKEPTAELYLDQGIGPLVLGAWPVRARPLTADITNVLPRSKSMM</sequence>
<dbReference type="AlphaFoldDB" id="A0A4C1ZJ10"/>
<keyword evidence="2" id="KW-1185">Reference proteome</keyword>
<comment type="caution">
    <text evidence="1">The sequence shown here is derived from an EMBL/GenBank/DDBJ whole genome shotgun (WGS) entry which is preliminary data.</text>
</comment>
<proteinExistence type="predicted"/>
<protein>
    <submittedName>
        <fullName evidence="1">Uncharacterized protein</fullName>
    </submittedName>
</protein>
<reference evidence="1 2" key="1">
    <citation type="journal article" date="2019" name="Commun. Biol.">
        <title>The bagworm genome reveals a unique fibroin gene that provides high tensile strength.</title>
        <authorList>
            <person name="Kono N."/>
            <person name="Nakamura H."/>
            <person name="Ohtoshi R."/>
            <person name="Tomita M."/>
            <person name="Numata K."/>
            <person name="Arakawa K."/>
        </authorList>
    </citation>
    <scope>NUCLEOTIDE SEQUENCE [LARGE SCALE GENOMIC DNA]</scope>
</reference>
<organism evidence="1 2">
    <name type="scientific">Eumeta variegata</name>
    <name type="common">Bagworm moth</name>
    <name type="synonym">Eumeta japonica</name>
    <dbReference type="NCBI Taxonomy" id="151549"/>
    <lineage>
        <taxon>Eukaryota</taxon>
        <taxon>Metazoa</taxon>
        <taxon>Ecdysozoa</taxon>
        <taxon>Arthropoda</taxon>
        <taxon>Hexapoda</taxon>
        <taxon>Insecta</taxon>
        <taxon>Pterygota</taxon>
        <taxon>Neoptera</taxon>
        <taxon>Endopterygota</taxon>
        <taxon>Lepidoptera</taxon>
        <taxon>Glossata</taxon>
        <taxon>Ditrysia</taxon>
        <taxon>Tineoidea</taxon>
        <taxon>Psychidae</taxon>
        <taxon>Oiketicinae</taxon>
        <taxon>Eumeta</taxon>
    </lineage>
</organism>
<evidence type="ECO:0000313" key="1">
    <source>
        <dbReference type="EMBL" id="GBP87402.1"/>
    </source>
</evidence>
<dbReference type="Proteomes" id="UP000299102">
    <property type="component" value="Unassembled WGS sequence"/>
</dbReference>
<accession>A0A4C1ZJ10</accession>
<gene>
    <name evidence="1" type="ORF">EVAR_67563_1</name>
</gene>
<name>A0A4C1ZJ10_EUMVA</name>